<gene>
    <name evidence="1" type="ORF">MACH07_11300</name>
</gene>
<reference evidence="1 2" key="1">
    <citation type="submission" date="2023-01" db="EMBL/GenBank/DDBJ databases">
        <title>Complete genome sequence of Muricauda aquimarina strain IFOP_LL357.</title>
        <authorList>
            <person name="Gajardo G."/>
            <person name="Ueki S."/>
            <person name="Maruyama F."/>
        </authorList>
    </citation>
    <scope>NUCLEOTIDE SEQUENCE [LARGE SCALE GENOMIC DNA]</scope>
    <source>
        <strain evidence="1 2">IFOP_LL357</strain>
    </source>
</reference>
<dbReference type="RefSeq" id="WP_252080919.1">
    <property type="nucleotide sequence ID" value="NZ_CP092415.1"/>
</dbReference>
<name>A0AA48KMX4_9FLAO</name>
<protein>
    <submittedName>
        <fullName evidence="1">Uncharacterized protein</fullName>
    </submittedName>
</protein>
<proteinExistence type="predicted"/>
<sequence length="55" mass="6304">MKETTIETNSGKVVIIGEPFLKSPVVKDWSEKPADSFKFFGPRNLLKNFKKKFNS</sequence>
<evidence type="ECO:0000313" key="2">
    <source>
        <dbReference type="Proteomes" id="UP001330184"/>
    </source>
</evidence>
<accession>A0AA48KMX4</accession>
<keyword evidence="2" id="KW-1185">Reference proteome</keyword>
<dbReference type="AlphaFoldDB" id="A0AA48KMX4"/>
<evidence type="ECO:0000313" key="1">
    <source>
        <dbReference type="EMBL" id="BDW92298.1"/>
    </source>
</evidence>
<dbReference type="Proteomes" id="UP001330184">
    <property type="component" value="Chromosome"/>
</dbReference>
<organism evidence="1 2">
    <name type="scientific">Flagellimonas marinaquae</name>
    <dbReference type="NCBI Taxonomy" id="254955"/>
    <lineage>
        <taxon>Bacteria</taxon>
        <taxon>Pseudomonadati</taxon>
        <taxon>Bacteroidota</taxon>
        <taxon>Flavobacteriia</taxon>
        <taxon>Flavobacteriales</taxon>
        <taxon>Flavobacteriaceae</taxon>
        <taxon>Flagellimonas</taxon>
    </lineage>
</organism>
<dbReference type="EMBL" id="AP027268">
    <property type="protein sequence ID" value="BDW92298.1"/>
    <property type="molecule type" value="Genomic_DNA"/>
</dbReference>